<evidence type="ECO:0000313" key="1">
    <source>
        <dbReference type="Proteomes" id="UP000492821"/>
    </source>
</evidence>
<reference evidence="1" key="1">
    <citation type="journal article" date="2013" name="Genetics">
        <title>The draft genome and transcriptome of Panagrellus redivivus are shaped by the harsh demands of a free-living lifestyle.</title>
        <authorList>
            <person name="Srinivasan J."/>
            <person name="Dillman A.R."/>
            <person name="Macchietto M.G."/>
            <person name="Heikkinen L."/>
            <person name="Lakso M."/>
            <person name="Fracchia K.M."/>
            <person name="Antoshechkin I."/>
            <person name="Mortazavi A."/>
            <person name="Wong G."/>
            <person name="Sternberg P.W."/>
        </authorList>
    </citation>
    <scope>NUCLEOTIDE SEQUENCE [LARGE SCALE GENOMIC DNA]</scope>
    <source>
        <strain evidence="1">MT8872</strain>
    </source>
</reference>
<dbReference type="WBParaSite" id="Pan_g5648.t1">
    <property type="protein sequence ID" value="Pan_g5648.t1"/>
    <property type="gene ID" value="Pan_g5648"/>
</dbReference>
<organism evidence="1 2">
    <name type="scientific">Panagrellus redivivus</name>
    <name type="common">Microworm</name>
    <dbReference type="NCBI Taxonomy" id="6233"/>
    <lineage>
        <taxon>Eukaryota</taxon>
        <taxon>Metazoa</taxon>
        <taxon>Ecdysozoa</taxon>
        <taxon>Nematoda</taxon>
        <taxon>Chromadorea</taxon>
        <taxon>Rhabditida</taxon>
        <taxon>Tylenchina</taxon>
        <taxon>Panagrolaimomorpha</taxon>
        <taxon>Panagrolaimoidea</taxon>
        <taxon>Panagrolaimidae</taxon>
        <taxon>Panagrellus</taxon>
    </lineage>
</organism>
<keyword evidence="1" id="KW-1185">Reference proteome</keyword>
<protein>
    <submittedName>
        <fullName evidence="2">Ovule protein</fullName>
    </submittedName>
</protein>
<evidence type="ECO:0000313" key="2">
    <source>
        <dbReference type="WBParaSite" id="Pan_g5648.t1"/>
    </source>
</evidence>
<reference evidence="2" key="2">
    <citation type="submission" date="2020-10" db="UniProtKB">
        <authorList>
            <consortium name="WormBaseParasite"/>
        </authorList>
    </citation>
    <scope>IDENTIFICATION</scope>
</reference>
<dbReference type="Proteomes" id="UP000492821">
    <property type="component" value="Unassembled WGS sequence"/>
</dbReference>
<dbReference type="AlphaFoldDB" id="A0A7E4W198"/>
<proteinExistence type="predicted"/>
<sequence>MSGNLRRTDGLLPPQGLKNSECSLDLMNRCGCIILSFYGPVIVRDGVGVVLHDSMNFAIWFLHPMSSPSSLSTLHLTSTHPFIDEPSMSLLVIMPELFDMTFSCYYQN</sequence>
<accession>A0A7E4W198</accession>
<name>A0A7E4W198_PANRE</name>